<feature type="transmembrane region" description="Helical" evidence="8">
    <location>
        <begin position="400"/>
        <end position="417"/>
    </location>
</feature>
<dbReference type="PANTHER" id="PTHR46187:SF3">
    <property type="entry name" value="ALKALINE CERAMIDASE 3"/>
    <property type="match status" value="1"/>
</dbReference>
<organism evidence="9 10">
    <name type="scientific">Puccinia striiformis</name>
    <dbReference type="NCBI Taxonomy" id="27350"/>
    <lineage>
        <taxon>Eukaryota</taxon>
        <taxon>Fungi</taxon>
        <taxon>Dikarya</taxon>
        <taxon>Basidiomycota</taxon>
        <taxon>Pucciniomycotina</taxon>
        <taxon>Pucciniomycetes</taxon>
        <taxon>Pucciniales</taxon>
        <taxon>Pucciniaceae</taxon>
        <taxon>Puccinia</taxon>
    </lineage>
</organism>
<dbReference type="InterPro" id="IPR008901">
    <property type="entry name" value="ACER"/>
</dbReference>
<evidence type="ECO:0000313" key="10">
    <source>
        <dbReference type="Proteomes" id="UP000239156"/>
    </source>
</evidence>
<comment type="similarity">
    <text evidence="2">Belongs to the alkaline ceramidase family.</text>
</comment>
<dbReference type="AlphaFoldDB" id="A0A2S4VHX0"/>
<feature type="binding site" evidence="7">
    <location>
        <position position="243"/>
    </location>
    <ligand>
        <name>Zn(2+)</name>
        <dbReference type="ChEBI" id="CHEBI:29105"/>
        <note>catalytic</note>
    </ligand>
</feature>
<comment type="caution">
    <text evidence="9">The sequence shown here is derived from an EMBL/GenBank/DDBJ whole genome shotgun (WGS) entry which is preliminary data.</text>
</comment>
<comment type="subcellular location">
    <subcellularLocation>
        <location evidence="1">Membrane</location>
        <topology evidence="1">Multi-pass membrane protein</topology>
    </subcellularLocation>
</comment>
<proteinExistence type="inferred from homology"/>
<dbReference type="Pfam" id="PF05875">
    <property type="entry name" value="Ceramidase"/>
    <property type="match status" value="2"/>
</dbReference>
<keyword evidence="6 8" id="KW-0472">Membrane</keyword>
<keyword evidence="4" id="KW-0378">Hydrolase</keyword>
<feature type="non-terminal residue" evidence="9">
    <location>
        <position position="630"/>
    </location>
</feature>
<keyword evidence="7" id="KW-0862">Zinc</keyword>
<evidence type="ECO:0000256" key="7">
    <source>
        <dbReference type="PIRSR" id="PIRSR608901-2"/>
    </source>
</evidence>
<keyword evidence="5 8" id="KW-1133">Transmembrane helix</keyword>
<dbReference type="GO" id="GO:0046872">
    <property type="term" value="F:metal ion binding"/>
    <property type="evidence" value="ECO:0007669"/>
    <property type="project" value="UniProtKB-KW"/>
</dbReference>
<evidence type="ECO:0000256" key="1">
    <source>
        <dbReference type="ARBA" id="ARBA00004141"/>
    </source>
</evidence>
<dbReference type="GO" id="GO:0016811">
    <property type="term" value="F:hydrolase activity, acting on carbon-nitrogen (but not peptide) bonds, in linear amides"/>
    <property type="evidence" value="ECO:0007669"/>
    <property type="project" value="InterPro"/>
</dbReference>
<keyword evidence="10" id="KW-1185">Reference proteome</keyword>
<gene>
    <name evidence="9" type="ORF">PSTT_07015</name>
</gene>
<protein>
    <submittedName>
        <fullName evidence="9">Uncharacterized protein</fullName>
    </submittedName>
</protein>
<dbReference type="Proteomes" id="UP000239156">
    <property type="component" value="Unassembled WGS sequence"/>
</dbReference>
<dbReference type="GO" id="GO:0046514">
    <property type="term" value="P:ceramide catabolic process"/>
    <property type="evidence" value="ECO:0007669"/>
    <property type="project" value="TreeGrafter"/>
</dbReference>
<evidence type="ECO:0000256" key="3">
    <source>
        <dbReference type="ARBA" id="ARBA00022692"/>
    </source>
</evidence>
<feature type="binding site" evidence="7">
    <location>
        <position position="247"/>
    </location>
    <ligand>
        <name>Zn(2+)</name>
        <dbReference type="ChEBI" id="CHEBI:29105"/>
        <note>catalytic</note>
    </ligand>
</feature>
<comment type="cofactor">
    <cofactor evidence="7">
        <name>Zn(2+)</name>
        <dbReference type="ChEBI" id="CHEBI:29105"/>
    </cofactor>
</comment>
<dbReference type="GO" id="GO:0005789">
    <property type="term" value="C:endoplasmic reticulum membrane"/>
    <property type="evidence" value="ECO:0007669"/>
    <property type="project" value="TreeGrafter"/>
</dbReference>
<keyword evidence="3 8" id="KW-0812">Transmembrane</keyword>
<feature type="non-terminal residue" evidence="9">
    <location>
        <position position="1"/>
    </location>
</feature>
<feature type="binding site" evidence="7">
    <location>
        <position position="97"/>
    </location>
    <ligand>
        <name>Zn(2+)</name>
        <dbReference type="ChEBI" id="CHEBI:29105"/>
        <note>catalytic</note>
    </ligand>
</feature>
<name>A0A2S4VHX0_9BASI</name>
<reference evidence="9" key="1">
    <citation type="submission" date="2017-12" db="EMBL/GenBank/DDBJ databases">
        <title>Gene loss provides genomic basis for host adaptation in cereal stripe rust fungi.</title>
        <authorList>
            <person name="Xia C."/>
        </authorList>
    </citation>
    <scope>NUCLEOTIDE SEQUENCE [LARGE SCALE GENOMIC DNA]</scope>
    <source>
        <strain evidence="9">93-210</strain>
    </source>
</reference>
<evidence type="ECO:0000256" key="2">
    <source>
        <dbReference type="ARBA" id="ARBA00009780"/>
    </source>
</evidence>
<feature type="transmembrane region" description="Helical" evidence="8">
    <location>
        <begin position="429"/>
        <end position="448"/>
    </location>
</feature>
<evidence type="ECO:0000256" key="5">
    <source>
        <dbReference type="ARBA" id="ARBA00022989"/>
    </source>
</evidence>
<feature type="transmembrane region" description="Helical" evidence="8">
    <location>
        <begin position="493"/>
        <end position="510"/>
    </location>
</feature>
<dbReference type="VEuPathDB" id="FungiDB:PSHT_13421"/>
<keyword evidence="7" id="KW-0479">Metal-binding</keyword>
<evidence type="ECO:0000313" key="9">
    <source>
        <dbReference type="EMBL" id="POW09133.1"/>
    </source>
</evidence>
<evidence type="ECO:0000256" key="6">
    <source>
        <dbReference type="ARBA" id="ARBA00023136"/>
    </source>
</evidence>
<accession>A0A2S4VHX0</accession>
<dbReference type="GO" id="GO:0046513">
    <property type="term" value="P:ceramide biosynthetic process"/>
    <property type="evidence" value="ECO:0007669"/>
    <property type="project" value="TreeGrafter"/>
</dbReference>
<dbReference type="VEuPathDB" id="FungiDB:PSTT_07015"/>
<evidence type="ECO:0000256" key="8">
    <source>
        <dbReference type="SAM" id="Phobius"/>
    </source>
</evidence>
<evidence type="ECO:0000256" key="4">
    <source>
        <dbReference type="ARBA" id="ARBA00022801"/>
    </source>
</evidence>
<dbReference type="PANTHER" id="PTHR46187">
    <property type="entry name" value="ALKALINE CERAMIDASE 3"/>
    <property type="match status" value="1"/>
</dbReference>
<dbReference type="EMBL" id="PKSL01000058">
    <property type="protein sequence ID" value="POW09133.1"/>
    <property type="molecule type" value="Genomic_DNA"/>
</dbReference>
<sequence length="630" mass="70179">TFRDLVHSLSSTSSGPLASSPICSFTLRLLTTAGVTTSETPIQVNVEKQTAWVSRPSFMSLGGGRTNHPSKGSEFTSSFCTCQVGIALVGIGSFLFHATLRYEWQLGDELPMIFAGAMSAYVHLTPAVQIYHEVDFLHQTAFAAISLKKNASSISVIHTPTDLFWSALDSELPPLGLSTSLFQLRKNLSREEEQVRWDTIFIRRNIMFIIGFLIWNIDNLYCDRISQLKEYLGTPWSFIIEGHAWWHLATGTGTYLPEPYPAINVLFFNSNQNAVGTQLMSLSLKEGSEGFEIKRGGIFGLCPYVARISSRIDSKLQHHGTSARAPCHSLVVEPTARRRLLGSPRSQLCDQQIYRGIYKYSIKLYFCGIKKCRDQDLPLPLVLGQVPCHSTLRMAIGDELPMIFSGALGVYIAFDTCSSNQQRTRFVRCLPYLLSMYAFGVTAVYLWYPNPVFHQIAFAAISLINTSRSAYLALSAPGGTYQEQKNRTDGIRYTFGGTIIFLAGFLIWNIDNVYCDQISQLKEYLGAPWSFILEGHAWWHLATGTGAYLVRPLPFRNLISHGITNVGTSLNRNLPSTFFLSRNQSGLRGGQLITLSLKEGAEGFEIRRGGIFGLCPYVARTSSRIPSKLQ</sequence>